<dbReference type="InterPro" id="IPR013022">
    <property type="entry name" value="Xyl_isomerase-like_TIM-brl"/>
</dbReference>
<evidence type="ECO:0000313" key="10">
    <source>
        <dbReference type="Proteomes" id="UP000177349"/>
    </source>
</evidence>
<name>A0A1G2BSV2_9BACT</name>
<dbReference type="InterPro" id="IPR001719">
    <property type="entry name" value="AP_endonuc_2"/>
</dbReference>
<dbReference type="GO" id="GO:0006284">
    <property type="term" value="P:base-excision repair"/>
    <property type="evidence" value="ECO:0007669"/>
    <property type="project" value="TreeGrafter"/>
</dbReference>
<dbReference type="GO" id="GO:0003906">
    <property type="term" value="F:DNA-(apurinic or apyrimidinic site) endonuclease activity"/>
    <property type="evidence" value="ECO:0007669"/>
    <property type="project" value="TreeGrafter"/>
</dbReference>
<evidence type="ECO:0000256" key="6">
    <source>
        <dbReference type="ARBA" id="ARBA00022833"/>
    </source>
</evidence>
<sequence>MDMQKKTGKPLIGGHVSAAAGVYNAIANGEAIGATCIQIFGSSPRQWAVRMPSAADAKKFKELQAKSTIKKVFLHAPYLANIASPRASLRKISTVLLTKHLQITELLGAVGLIFHIGSGQEMPKAQAMAEAVKCMQEIIKGAPGQSYLIIENAAGGGKRLGALPADIGMMMKGVKSPRIKACIDTAHAFEAGIIMKYAPKEIKRFADELDKTIGLENIVALHANDSMTAAGSYHDRHENIGQGYIGLSGFKNLAKEKRLWDKAWLLEVPGFTGEGPDRKNVQILNSCFA</sequence>
<organism evidence="9 10">
    <name type="scientific">Candidatus Komeilibacteria bacterium RIFCSPLOWO2_01_FULL_53_11</name>
    <dbReference type="NCBI Taxonomy" id="1798552"/>
    <lineage>
        <taxon>Bacteria</taxon>
        <taxon>Candidatus Komeiliibacteriota</taxon>
    </lineage>
</organism>
<dbReference type="Pfam" id="PF01261">
    <property type="entry name" value="AP_endonuc_2"/>
    <property type="match status" value="1"/>
</dbReference>
<evidence type="ECO:0000256" key="3">
    <source>
        <dbReference type="ARBA" id="ARBA00022723"/>
    </source>
</evidence>
<dbReference type="AlphaFoldDB" id="A0A1G2BSV2"/>
<evidence type="ECO:0000256" key="5">
    <source>
        <dbReference type="ARBA" id="ARBA00022801"/>
    </source>
</evidence>
<dbReference type="GO" id="GO:0003677">
    <property type="term" value="F:DNA binding"/>
    <property type="evidence" value="ECO:0007669"/>
    <property type="project" value="InterPro"/>
</dbReference>
<evidence type="ECO:0000313" key="9">
    <source>
        <dbReference type="EMBL" id="OGY92151.1"/>
    </source>
</evidence>
<keyword evidence="5" id="KW-0378">Hydrolase</keyword>
<accession>A0A1G2BSV2</accession>
<evidence type="ECO:0000256" key="4">
    <source>
        <dbReference type="ARBA" id="ARBA00022763"/>
    </source>
</evidence>
<dbReference type="PANTHER" id="PTHR21445:SF0">
    <property type="entry name" value="APURINIC-APYRIMIDINIC ENDONUCLEASE"/>
    <property type="match status" value="1"/>
</dbReference>
<keyword evidence="7" id="KW-0234">DNA repair</keyword>
<dbReference type="PROSITE" id="PS51432">
    <property type="entry name" value="AP_NUCLEASE_F2_4"/>
    <property type="match status" value="1"/>
</dbReference>
<evidence type="ECO:0000256" key="7">
    <source>
        <dbReference type="ARBA" id="ARBA00023204"/>
    </source>
</evidence>
<dbReference type="InterPro" id="IPR018246">
    <property type="entry name" value="AP_endonuc_F2_Zn_BS"/>
</dbReference>
<gene>
    <name evidence="9" type="ORF">A3B31_01970</name>
</gene>
<dbReference type="SUPFAM" id="SSF51658">
    <property type="entry name" value="Xylose isomerase-like"/>
    <property type="match status" value="1"/>
</dbReference>
<dbReference type="Proteomes" id="UP000177349">
    <property type="component" value="Unassembled WGS sequence"/>
</dbReference>
<keyword evidence="6" id="KW-0862">Zinc</keyword>
<comment type="caution">
    <text evidence="9">The sequence shown here is derived from an EMBL/GenBank/DDBJ whole genome shotgun (WGS) entry which is preliminary data.</text>
</comment>
<dbReference type="GO" id="GO:0008270">
    <property type="term" value="F:zinc ion binding"/>
    <property type="evidence" value="ECO:0007669"/>
    <property type="project" value="InterPro"/>
</dbReference>
<evidence type="ECO:0000259" key="8">
    <source>
        <dbReference type="Pfam" id="PF01261"/>
    </source>
</evidence>
<dbReference type="PANTHER" id="PTHR21445">
    <property type="entry name" value="ENDONUCLEASE IV ENDODEOXYRIBONUCLEASE IV"/>
    <property type="match status" value="1"/>
</dbReference>
<evidence type="ECO:0000256" key="1">
    <source>
        <dbReference type="ARBA" id="ARBA00001947"/>
    </source>
</evidence>
<reference evidence="9 10" key="1">
    <citation type="journal article" date="2016" name="Nat. Commun.">
        <title>Thousands of microbial genomes shed light on interconnected biogeochemical processes in an aquifer system.</title>
        <authorList>
            <person name="Anantharaman K."/>
            <person name="Brown C.T."/>
            <person name="Hug L.A."/>
            <person name="Sharon I."/>
            <person name="Castelle C.J."/>
            <person name="Probst A.J."/>
            <person name="Thomas B.C."/>
            <person name="Singh A."/>
            <person name="Wilkins M.J."/>
            <person name="Karaoz U."/>
            <person name="Brodie E.L."/>
            <person name="Williams K.H."/>
            <person name="Hubbard S.S."/>
            <person name="Banfield J.F."/>
        </authorList>
    </citation>
    <scope>NUCLEOTIDE SEQUENCE [LARGE SCALE GENOMIC DNA]</scope>
</reference>
<feature type="domain" description="Xylose isomerase-like TIM barrel" evidence="8">
    <location>
        <begin position="30"/>
        <end position="272"/>
    </location>
</feature>
<dbReference type="GO" id="GO:0008081">
    <property type="term" value="F:phosphoric diester hydrolase activity"/>
    <property type="evidence" value="ECO:0007669"/>
    <property type="project" value="TreeGrafter"/>
</dbReference>
<keyword evidence="4" id="KW-0227">DNA damage</keyword>
<dbReference type="Gene3D" id="3.20.20.150">
    <property type="entry name" value="Divalent-metal-dependent TIM barrel enzymes"/>
    <property type="match status" value="1"/>
</dbReference>
<dbReference type="NCBIfam" id="TIGR00587">
    <property type="entry name" value="nfo"/>
    <property type="match status" value="1"/>
</dbReference>
<dbReference type="InterPro" id="IPR036237">
    <property type="entry name" value="Xyl_isomerase-like_sf"/>
</dbReference>
<comment type="similarity">
    <text evidence="2">Belongs to the AP endonuclease 2 family.</text>
</comment>
<evidence type="ECO:0000256" key="2">
    <source>
        <dbReference type="ARBA" id="ARBA00005340"/>
    </source>
</evidence>
<dbReference type="EMBL" id="MHKN01000023">
    <property type="protein sequence ID" value="OGY92151.1"/>
    <property type="molecule type" value="Genomic_DNA"/>
</dbReference>
<comment type="cofactor">
    <cofactor evidence="1">
        <name>Zn(2+)</name>
        <dbReference type="ChEBI" id="CHEBI:29105"/>
    </cofactor>
</comment>
<proteinExistence type="inferred from homology"/>
<protein>
    <recommendedName>
        <fullName evidence="8">Xylose isomerase-like TIM barrel domain-containing protein</fullName>
    </recommendedName>
</protein>
<keyword evidence="3" id="KW-0479">Metal-binding</keyword>
<dbReference type="SMART" id="SM00518">
    <property type="entry name" value="AP2Ec"/>
    <property type="match status" value="1"/>
</dbReference>
<dbReference type="PROSITE" id="PS00731">
    <property type="entry name" value="AP_NUCLEASE_F2_3"/>
    <property type="match status" value="1"/>
</dbReference>
<dbReference type="CDD" id="cd00019">
    <property type="entry name" value="AP2Ec"/>
    <property type="match status" value="1"/>
</dbReference>